<gene>
    <name evidence="1" type="ORF">KI387_002088</name>
</gene>
<feature type="non-terminal residue" evidence="1">
    <location>
        <position position="91"/>
    </location>
</feature>
<dbReference type="EMBL" id="JAHRHJ020000001">
    <property type="protein sequence ID" value="KAH9329980.1"/>
    <property type="molecule type" value="Genomic_DNA"/>
</dbReference>
<dbReference type="AlphaFoldDB" id="A0AA38GZ39"/>
<evidence type="ECO:0008006" key="3">
    <source>
        <dbReference type="Google" id="ProtNLM"/>
    </source>
</evidence>
<evidence type="ECO:0000313" key="2">
    <source>
        <dbReference type="Proteomes" id="UP000824469"/>
    </source>
</evidence>
<dbReference type="PANTHER" id="PTHR46695:SF5">
    <property type="entry name" value="RNA POLYMERASE-ASSOCIATED PROTEIN RTF1 HOMOLOG"/>
    <property type="match status" value="1"/>
</dbReference>
<organism evidence="1 2">
    <name type="scientific">Taxus chinensis</name>
    <name type="common">Chinese yew</name>
    <name type="synonym">Taxus wallichiana var. chinensis</name>
    <dbReference type="NCBI Taxonomy" id="29808"/>
    <lineage>
        <taxon>Eukaryota</taxon>
        <taxon>Viridiplantae</taxon>
        <taxon>Streptophyta</taxon>
        <taxon>Embryophyta</taxon>
        <taxon>Tracheophyta</taxon>
        <taxon>Spermatophyta</taxon>
        <taxon>Pinopsida</taxon>
        <taxon>Pinidae</taxon>
        <taxon>Conifers II</taxon>
        <taxon>Cupressales</taxon>
        <taxon>Taxaceae</taxon>
        <taxon>Taxus</taxon>
    </lineage>
</organism>
<keyword evidence="2" id="KW-1185">Reference proteome</keyword>
<dbReference type="PANTHER" id="PTHR46695">
    <property type="entry name" value="ZINC FINGER CCCH DOMAIN-CONTAINING PROTEIN 44-RELATED"/>
    <property type="match status" value="1"/>
</dbReference>
<sequence>MKTRLSERKNYCERWRNSGDEKQKKRGRKELKSSEDVCFICLDGGDLVLCEHGICLNEEDFVFIKKPRGFCGHCFKIVNMIEENKDVDSDG</sequence>
<proteinExistence type="predicted"/>
<protein>
    <recommendedName>
        <fullName evidence="3">Zinc finger PHD-type domain-containing protein</fullName>
    </recommendedName>
</protein>
<accession>A0AA38GZ39</accession>
<dbReference type="InterPro" id="IPR013083">
    <property type="entry name" value="Znf_RING/FYVE/PHD"/>
</dbReference>
<comment type="caution">
    <text evidence="1">The sequence shown here is derived from an EMBL/GenBank/DDBJ whole genome shotgun (WGS) entry which is preliminary data.</text>
</comment>
<evidence type="ECO:0000313" key="1">
    <source>
        <dbReference type="EMBL" id="KAH9329980.1"/>
    </source>
</evidence>
<dbReference type="Gene3D" id="3.30.40.10">
    <property type="entry name" value="Zinc/RING finger domain, C3HC4 (zinc finger)"/>
    <property type="match status" value="1"/>
</dbReference>
<dbReference type="Proteomes" id="UP000824469">
    <property type="component" value="Unassembled WGS sequence"/>
</dbReference>
<name>A0AA38GZ39_TAXCH</name>
<reference evidence="1 2" key="1">
    <citation type="journal article" date="2021" name="Nat. Plants">
        <title>The Taxus genome provides insights into paclitaxel biosynthesis.</title>
        <authorList>
            <person name="Xiong X."/>
            <person name="Gou J."/>
            <person name="Liao Q."/>
            <person name="Li Y."/>
            <person name="Zhou Q."/>
            <person name="Bi G."/>
            <person name="Li C."/>
            <person name="Du R."/>
            <person name="Wang X."/>
            <person name="Sun T."/>
            <person name="Guo L."/>
            <person name="Liang H."/>
            <person name="Lu P."/>
            <person name="Wu Y."/>
            <person name="Zhang Z."/>
            <person name="Ro D.K."/>
            <person name="Shang Y."/>
            <person name="Huang S."/>
            <person name="Yan J."/>
        </authorList>
    </citation>
    <scope>NUCLEOTIDE SEQUENCE [LARGE SCALE GENOMIC DNA]</scope>
    <source>
        <strain evidence="1">Ta-2019</strain>
    </source>
</reference>